<dbReference type="RefSeq" id="WP_264726043.1">
    <property type="nucleotide sequence ID" value="NZ_JAPDMX010000020.1"/>
</dbReference>
<protein>
    <submittedName>
        <fullName evidence="2">YheU family protein</fullName>
    </submittedName>
</protein>
<reference evidence="2" key="1">
    <citation type="submission" date="2022-10" db="EMBL/GenBank/DDBJ databases">
        <title>Shewanella flava sp. nov, isolated from the estuary of the Fenhe River into the Yellow River.</title>
        <authorList>
            <person name="Li Y."/>
        </authorList>
    </citation>
    <scope>NUCLEOTIDE SEQUENCE</scope>
    <source>
        <strain evidence="2">FYR11-62</strain>
    </source>
</reference>
<keyword evidence="3" id="KW-1185">Reference proteome</keyword>
<organism evidence="2 3">
    <name type="scientific">Shewanella subflava</name>
    <dbReference type="NCBI Taxonomy" id="2986476"/>
    <lineage>
        <taxon>Bacteria</taxon>
        <taxon>Pseudomonadati</taxon>
        <taxon>Pseudomonadota</taxon>
        <taxon>Gammaproteobacteria</taxon>
        <taxon>Alteromonadales</taxon>
        <taxon>Shewanellaceae</taxon>
        <taxon>Shewanella</taxon>
    </lineage>
</organism>
<dbReference type="InterPro" id="IPR010648">
    <property type="entry name" value="UPF0270"/>
</dbReference>
<accession>A0ABT3I8V5</accession>
<comment type="similarity">
    <text evidence="1">Belongs to the UPF0270 family.</text>
</comment>
<dbReference type="Proteomes" id="UP001163714">
    <property type="component" value="Unassembled WGS sequence"/>
</dbReference>
<sequence length="80" mass="9162">MIIPYESLQQLDAETLNNLIKEYLLTQVEDGGFSEFNSQQLSTMIKQSQQALKTGELVVEYSEDDESIAIRHRQNIVNSK</sequence>
<evidence type="ECO:0000313" key="2">
    <source>
        <dbReference type="EMBL" id="MCW3172501.1"/>
    </source>
</evidence>
<comment type="caution">
    <text evidence="2">The sequence shown here is derived from an EMBL/GenBank/DDBJ whole genome shotgun (WGS) entry which is preliminary data.</text>
</comment>
<dbReference type="Pfam" id="PF06794">
    <property type="entry name" value="UPF0270"/>
    <property type="match status" value="1"/>
</dbReference>
<dbReference type="InterPro" id="IPR036685">
    <property type="entry name" value="YehU-like_sf"/>
</dbReference>
<gene>
    <name evidence="2" type="ORF">OHT75_08425</name>
</gene>
<proteinExistence type="inferred from homology"/>
<name>A0ABT3I8V5_9GAMM</name>
<evidence type="ECO:0000256" key="1">
    <source>
        <dbReference type="ARBA" id="ARBA00006450"/>
    </source>
</evidence>
<dbReference type="Gene3D" id="1.10.10.610">
    <property type="entry name" value="YehU-like"/>
    <property type="match status" value="1"/>
</dbReference>
<dbReference type="SUPFAM" id="SSF118001">
    <property type="entry name" value="YehU-like"/>
    <property type="match status" value="1"/>
</dbReference>
<evidence type="ECO:0000313" key="3">
    <source>
        <dbReference type="Proteomes" id="UP001163714"/>
    </source>
</evidence>
<dbReference type="EMBL" id="JAPDMX010000020">
    <property type="protein sequence ID" value="MCW3172501.1"/>
    <property type="molecule type" value="Genomic_DNA"/>
</dbReference>